<dbReference type="InterPro" id="IPR004604">
    <property type="entry name" value="DNA_recomb/repair_RecN"/>
</dbReference>
<evidence type="ECO:0000259" key="11">
    <source>
        <dbReference type="Pfam" id="PF02463"/>
    </source>
</evidence>
<comment type="similarity">
    <text evidence="2 9">Belongs to the RecN family.</text>
</comment>
<organism evidence="12 13">
    <name type="scientific">Bacteroides salyersiae</name>
    <dbReference type="NCBI Taxonomy" id="291644"/>
    <lineage>
        <taxon>Bacteria</taxon>
        <taxon>Pseudomonadati</taxon>
        <taxon>Bacteroidota</taxon>
        <taxon>Bacteroidia</taxon>
        <taxon>Bacteroidales</taxon>
        <taxon>Bacteroidaceae</taxon>
        <taxon>Bacteroides</taxon>
    </lineage>
</organism>
<dbReference type="CDD" id="cd03241">
    <property type="entry name" value="ABC_RecN"/>
    <property type="match status" value="2"/>
</dbReference>
<evidence type="ECO:0000256" key="5">
    <source>
        <dbReference type="ARBA" id="ARBA00022763"/>
    </source>
</evidence>
<dbReference type="RefSeq" id="WP_130059857.1">
    <property type="nucleotide sequence ID" value="NZ_JADNPJ010000032.1"/>
</dbReference>
<dbReference type="GO" id="GO:0006310">
    <property type="term" value="P:DNA recombination"/>
    <property type="evidence" value="ECO:0007669"/>
    <property type="project" value="InterPro"/>
</dbReference>
<accession>A0A7J4XFL8</accession>
<dbReference type="GO" id="GO:0006281">
    <property type="term" value="P:DNA repair"/>
    <property type="evidence" value="ECO:0007669"/>
    <property type="project" value="UniProtKB-KW"/>
</dbReference>
<evidence type="ECO:0000256" key="6">
    <source>
        <dbReference type="ARBA" id="ARBA00022840"/>
    </source>
</evidence>
<evidence type="ECO:0000256" key="3">
    <source>
        <dbReference type="ARBA" id="ARBA00021315"/>
    </source>
</evidence>
<dbReference type="GO" id="GO:0043590">
    <property type="term" value="C:bacterial nucleoid"/>
    <property type="evidence" value="ECO:0007669"/>
    <property type="project" value="TreeGrafter"/>
</dbReference>
<name>A0A7J4XFL8_9BACE</name>
<dbReference type="InterPro" id="IPR027417">
    <property type="entry name" value="P-loop_NTPase"/>
</dbReference>
<dbReference type="FunFam" id="3.40.50.300:FF:000319">
    <property type="entry name" value="DNA repair protein RecN"/>
    <property type="match status" value="1"/>
</dbReference>
<gene>
    <name evidence="12" type="primary">recN</name>
    <name evidence="12" type="ORF">F3F73_17095</name>
</gene>
<keyword evidence="6" id="KW-0067">ATP-binding</keyword>
<evidence type="ECO:0000256" key="9">
    <source>
        <dbReference type="PIRNR" id="PIRNR003128"/>
    </source>
</evidence>
<dbReference type="PIRSF" id="PIRSF003128">
    <property type="entry name" value="RecN"/>
    <property type="match status" value="1"/>
</dbReference>
<dbReference type="AlphaFoldDB" id="A0A7J4XFL8"/>
<dbReference type="PANTHER" id="PTHR11059:SF0">
    <property type="entry name" value="DNA REPAIR PROTEIN RECN"/>
    <property type="match status" value="1"/>
</dbReference>
<evidence type="ECO:0000256" key="4">
    <source>
        <dbReference type="ARBA" id="ARBA00022741"/>
    </source>
</evidence>
<dbReference type="SUPFAM" id="SSF52540">
    <property type="entry name" value="P-loop containing nucleoside triphosphate hydrolases"/>
    <property type="match status" value="2"/>
</dbReference>
<dbReference type="NCBIfam" id="TIGR00634">
    <property type="entry name" value="recN"/>
    <property type="match status" value="1"/>
</dbReference>
<dbReference type="GO" id="GO:0005524">
    <property type="term" value="F:ATP binding"/>
    <property type="evidence" value="ECO:0007669"/>
    <property type="project" value="UniProtKB-KW"/>
</dbReference>
<evidence type="ECO:0000256" key="2">
    <source>
        <dbReference type="ARBA" id="ARBA00009441"/>
    </source>
</evidence>
<protein>
    <recommendedName>
        <fullName evidence="3 9">DNA repair protein RecN</fullName>
    </recommendedName>
    <alternativeName>
        <fullName evidence="8 9">Recombination protein N</fullName>
    </alternativeName>
</protein>
<dbReference type="Pfam" id="PF02463">
    <property type="entry name" value="SMC_N"/>
    <property type="match status" value="1"/>
</dbReference>
<evidence type="ECO:0000256" key="7">
    <source>
        <dbReference type="ARBA" id="ARBA00023204"/>
    </source>
</evidence>
<evidence type="ECO:0000256" key="1">
    <source>
        <dbReference type="ARBA" id="ARBA00003618"/>
    </source>
</evidence>
<dbReference type="GO" id="GO:0009432">
    <property type="term" value="P:SOS response"/>
    <property type="evidence" value="ECO:0007669"/>
    <property type="project" value="TreeGrafter"/>
</dbReference>
<dbReference type="InterPro" id="IPR003395">
    <property type="entry name" value="RecF/RecN/SMC_N"/>
</dbReference>
<keyword evidence="7 9" id="KW-0234">DNA repair</keyword>
<proteinExistence type="inferred from homology"/>
<sequence>MLRSLYIQNYALIEKLDIRFETGFSVITGETGAGKSIILGAIGLLLGQRADVKAIRQGASKCIIEARFDISAYGMQSFFDENELEYEEECILRREVQASGKSRAFINDTPASLAQMKELGEQLVDVHSQHQNLLLNKEGFQLNVLDILAHNEDILADYRRAYTDWKLLEKELDELTVRAEQSKADEDYIRFQLEQLEEVHLAEGEQEELEQESETLSHAEEIKAGLYRIGQAFSADEGGLLPVLKESAAMLSSLQKVYQPATELAGRMHSTYIELKDIIDEISTQSEDIEFNPMRLDEVNGRLNLIYSLEQKHRVQTVEELVRLTEEYRDRLATITSFDDRIAALAARRDTQYNKVKKQAALLTKARTVAAREVEKQMASRLVPLGMPNVRFQVEMGLRKEPGMQGEDTVSFLFSANKNGALQNISSVASGGEIARVMLSVKAMIAGAVKLPTIVFDEIDTGVSGEIADRMADIMQEMGEQERQVISITHLPQIAARGRAHYKVYKRDNDMETNSHIRRLTDEERVEEIAHMLSGATLTEAALENAKALLNSKLKLSNSK</sequence>
<dbReference type="Gene3D" id="3.40.50.300">
    <property type="entry name" value="P-loop containing nucleotide triphosphate hydrolases"/>
    <property type="match status" value="2"/>
</dbReference>
<evidence type="ECO:0000313" key="12">
    <source>
        <dbReference type="EMBL" id="KAA3760982.1"/>
    </source>
</evidence>
<feature type="domain" description="RecF/RecN/SMC N-terminal" evidence="11">
    <location>
        <begin position="2"/>
        <end position="511"/>
    </location>
</feature>
<dbReference type="EMBL" id="VWMK01000018">
    <property type="protein sequence ID" value="KAA3760982.1"/>
    <property type="molecule type" value="Genomic_DNA"/>
</dbReference>
<dbReference type="Proteomes" id="UP000422221">
    <property type="component" value="Unassembled WGS sequence"/>
</dbReference>
<evidence type="ECO:0000256" key="10">
    <source>
        <dbReference type="SAM" id="Coils"/>
    </source>
</evidence>
<feature type="coiled-coil region" evidence="10">
    <location>
        <begin position="165"/>
        <end position="222"/>
    </location>
</feature>
<reference evidence="12 13" key="1">
    <citation type="journal article" date="2019" name="Nat. Med.">
        <title>A library of human gut bacterial isolates paired with longitudinal multiomics data enables mechanistic microbiome research.</title>
        <authorList>
            <person name="Poyet M."/>
            <person name="Groussin M."/>
            <person name="Gibbons S.M."/>
            <person name="Avila-Pacheco J."/>
            <person name="Jiang X."/>
            <person name="Kearney S.M."/>
            <person name="Perrotta A.R."/>
            <person name="Berdy B."/>
            <person name="Zhao S."/>
            <person name="Lieberman T.D."/>
            <person name="Swanson P.K."/>
            <person name="Smith M."/>
            <person name="Roesemann S."/>
            <person name="Alexander J.E."/>
            <person name="Rich S.A."/>
            <person name="Livny J."/>
            <person name="Vlamakis H."/>
            <person name="Clish C."/>
            <person name="Bullock K."/>
            <person name="Deik A."/>
            <person name="Scott J."/>
            <person name="Pierce K.A."/>
            <person name="Xavier R.J."/>
            <person name="Alm E.J."/>
        </authorList>
    </citation>
    <scope>NUCLEOTIDE SEQUENCE [LARGE SCALE GENOMIC DNA]</scope>
    <source>
        <strain evidence="12 13">BIOML-A10</strain>
    </source>
</reference>
<evidence type="ECO:0000256" key="8">
    <source>
        <dbReference type="ARBA" id="ARBA00033408"/>
    </source>
</evidence>
<comment type="function">
    <text evidence="1 9">May be involved in recombinational repair of damaged DNA.</text>
</comment>
<dbReference type="PANTHER" id="PTHR11059">
    <property type="entry name" value="DNA REPAIR PROTEIN RECN"/>
    <property type="match status" value="1"/>
</dbReference>
<keyword evidence="4" id="KW-0547">Nucleotide-binding</keyword>
<keyword evidence="10" id="KW-0175">Coiled coil</keyword>
<keyword evidence="5 9" id="KW-0227">DNA damage</keyword>
<comment type="caution">
    <text evidence="12">The sequence shown here is derived from an EMBL/GenBank/DDBJ whole genome shotgun (WGS) entry which is preliminary data.</text>
</comment>
<evidence type="ECO:0000313" key="13">
    <source>
        <dbReference type="Proteomes" id="UP000422221"/>
    </source>
</evidence>